<dbReference type="Proteomes" id="UP000799767">
    <property type="component" value="Unassembled WGS sequence"/>
</dbReference>
<keyword evidence="8" id="KW-1185">Reference proteome</keyword>
<protein>
    <submittedName>
        <fullName evidence="7">Transcription factor TFIID-domain-containing protein</fullName>
    </submittedName>
</protein>
<gene>
    <name evidence="7" type="ORF">BDY17DRAFT_306978</name>
</gene>
<dbReference type="PRINTS" id="PR00686">
    <property type="entry name" value="TIFACTORIID"/>
</dbReference>
<name>A0A6A6Q6K2_9PEZI</name>
<dbReference type="FunFam" id="3.30.310.10:FF:000002">
    <property type="entry name" value="TATA-box-binding protein 2"/>
    <property type="match status" value="1"/>
</dbReference>
<reference evidence="7" key="1">
    <citation type="journal article" date="2020" name="Stud. Mycol.">
        <title>101 Dothideomycetes genomes: a test case for predicting lifestyles and emergence of pathogens.</title>
        <authorList>
            <person name="Haridas S."/>
            <person name="Albert R."/>
            <person name="Binder M."/>
            <person name="Bloem J."/>
            <person name="Labutti K."/>
            <person name="Salamov A."/>
            <person name="Andreopoulos B."/>
            <person name="Baker S."/>
            <person name="Barry K."/>
            <person name="Bills G."/>
            <person name="Bluhm B."/>
            <person name="Cannon C."/>
            <person name="Castanera R."/>
            <person name="Culley D."/>
            <person name="Daum C."/>
            <person name="Ezra D."/>
            <person name="Gonzalez J."/>
            <person name="Henrissat B."/>
            <person name="Kuo A."/>
            <person name="Liang C."/>
            <person name="Lipzen A."/>
            <person name="Lutzoni F."/>
            <person name="Magnuson J."/>
            <person name="Mondo S."/>
            <person name="Nolan M."/>
            <person name="Ohm R."/>
            <person name="Pangilinan J."/>
            <person name="Park H.-J."/>
            <person name="Ramirez L."/>
            <person name="Alfaro M."/>
            <person name="Sun H."/>
            <person name="Tritt A."/>
            <person name="Yoshinaga Y."/>
            <person name="Zwiers L.-H."/>
            <person name="Turgeon B."/>
            <person name="Goodwin S."/>
            <person name="Spatafora J."/>
            <person name="Crous P."/>
            <person name="Grigoriev I."/>
        </authorList>
    </citation>
    <scope>NUCLEOTIDE SEQUENCE</scope>
    <source>
        <strain evidence="7">CBS 113389</strain>
    </source>
</reference>
<feature type="region of interest" description="Disordered" evidence="6">
    <location>
        <begin position="30"/>
        <end position="63"/>
    </location>
</feature>
<evidence type="ECO:0000256" key="2">
    <source>
        <dbReference type="ARBA" id="ARBA00005560"/>
    </source>
</evidence>
<dbReference type="InterPro" id="IPR033710">
    <property type="entry name" value="TBP_eukaryotic"/>
</dbReference>
<dbReference type="RefSeq" id="XP_033594183.1">
    <property type="nucleotide sequence ID" value="XM_033735079.1"/>
</dbReference>
<dbReference type="PROSITE" id="PS00351">
    <property type="entry name" value="TFIID"/>
    <property type="match status" value="1"/>
</dbReference>
<comment type="similarity">
    <text evidence="2">Belongs to the TBP family.</text>
</comment>
<accession>A0A6A6Q6K2</accession>
<dbReference type="InterPro" id="IPR012295">
    <property type="entry name" value="TBP_dom_sf"/>
</dbReference>
<evidence type="ECO:0000256" key="5">
    <source>
        <dbReference type="ARBA" id="ARBA00023242"/>
    </source>
</evidence>
<comment type="subcellular location">
    <subcellularLocation>
        <location evidence="1">Nucleus</location>
    </subcellularLocation>
</comment>
<sequence length="246" mass="26788">MEAVVQLSNPTTPLEASRWHSTMAVDINGAAPGAVNGDSTQTPPTAANGAAKDGAQKPDGQDTGNVSGIVPVLQNVVATVNLDCRLDLKTIALHARNAEYNPKRFAAVIMRIREPKTTALIFASGKMVVTGAKSEDDSKLAARKYARIIQKLGFAARFTDFKIQNIVGSCDVKFPIRLEGLASRHHMFSSYEPELFPGLIYRMMKPKIVLLIFVSGKIVLTGAKVREEIYQAFNLVYPVLADFRKA</sequence>
<dbReference type="GO" id="GO:0003677">
    <property type="term" value="F:DNA binding"/>
    <property type="evidence" value="ECO:0007669"/>
    <property type="project" value="UniProtKB-KW"/>
</dbReference>
<evidence type="ECO:0000256" key="3">
    <source>
        <dbReference type="ARBA" id="ARBA00023125"/>
    </source>
</evidence>
<dbReference type="PANTHER" id="PTHR10126">
    <property type="entry name" value="TATA-BOX BINDING PROTEIN"/>
    <property type="match status" value="1"/>
</dbReference>
<evidence type="ECO:0000256" key="6">
    <source>
        <dbReference type="SAM" id="MobiDB-lite"/>
    </source>
</evidence>
<organism evidence="7 8">
    <name type="scientific">Neohortaea acidophila</name>
    <dbReference type="NCBI Taxonomy" id="245834"/>
    <lineage>
        <taxon>Eukaryota</taxon>
        <taxon>Fungi</taxon>
        <taxon>Dikarya</taxon>
        <taxon>Ascomycota</taxon>
        <taxon>Pezizomycotina</taxon>
        <taxon>Dothideomycetes</taxon>
        <taxon>Dothideomycetidae</taxon>
        <taxon>Mycosphaerellales</taxon>
        <taxon>Teratosphaeriaceae</taxon>
        <taxon>Neohortaea</taxon>
    </lineage>
</organism>
<dbReference type="GO" id="GO:0006367">
    <property type="term" value="P:transcription initiation at RNA polymerase II promoter"/>
    <property type="evidence" value="ECO:0007669"/>
    <property type="project" value="UniProtKB-ARBA"/>
</dbReference>
<dbReference type="CDD" id="cd04516">
    <property type="entry name" value="TBP_eukaryotes"/>
    <property type="match status" value="1"/>
</dbReference>
<evidence type="ECO:0000256" key="1">
    <source>
        <dbReference type="ARBA" id="ARBA00004123"/>
    </source>
</evidence>
<dbReference type="GO" id="GO:0005667">
    <property type="term" value="C:transcription regulator complex"/>
    <property type="evidence" value="ECO:0007669"/>
    <property type="project" value="UniProtKB-ARBA"/>
</dbReference>
<dbReference type="InterPro" id="IPR030491">
    <property type="entry name" value="TBP_CS"/>
</dbReference>
<dbReference type="EMBL" id="MU001631">
    <property type="protein sequence ID" value="KAF2487614.1"/>
    <property type="molecule type" value="Genomic_DNA"/>
</dbReference>
<dbReference type="AlphaFoldDB" id="A0A6A6Q6K2"/>
<keyword evidence="3" id="KW-0238">DNA-binding</keyword>
<evidence type="ECO:0000256" key="4">
    <source>
        <dbReference type="ARBA" id="ARBA00023163"/>
    </source>
</evidence>
<keyword evidence="5" id="KW-0539">Nucleus</keyword>
<proteinExistence type="inferred from homology"/>
<dbReference type="Gene3D" id="3.30.310.10">
    <property type="entry name" value="TATA-Binding Protein"/>
    <property type="match status" value="2"/>
</dbReference>
<dbReference type="HAMAP" id="MF_00408">
    <property type="entry name" value="TATA_bind_prot_arch"/>
    <property type="match status" value="1"/>
</dbReference>
<dbReference type="InterPro" id="IPR000814">
    <property type="entry name" value="TBP"/>
</dbReference>
<dbReference type="Pfam" id="PF00352">
    <property type="entry name" value="TBP"/>
    <property type="match status" value="2"/>
</dbReference>
<dbReference type="GeneID" id="54476081"/>
<keyword evidence="4" id="KW-0804">Transcription</keyword>
<dbReference type="FunFam" id="3.30.310.10:FF:000001">
    <property type="entry name" value="TATA-box-binding protein 2"/>
    <property type="match status" value="1"/>
</dbReference>
<evidence type="ECO:0000313" key="7">
    <source>
        <dbReference type="EMBL" id="KAF2487614.1"/>
    </source>
</evidence>
<dbReference type="SUPFAM" id="SSF55945">
    <property type="entry name" value="TATA-box binding protein-like"/>
    <property type="match status" value="2"/>
</dbReference>
<evidence type="ECO:0000313" key="8">
    <source>
        <dbReference type="Proteomes" id="UP000799767"/>
    </source>
</evidence>
<dbReference type="OrthoDB" id="2127950at2759"/>
<dbReference type="GO" id="GO:0005634">
    <property type="term" value="C:nucleus"/>
    <property type="evidence" value="ECO:0007669"/>
    <property type="project" value="UniProtKB-SubCell"/>
</dbReference>